<reference evidence="1 2" key="1">
    <citation type="submission" date="2019-03" db="EMBL/GenBank/DDBJ databases">
        <title>Single cell metagenomics reveals metabolic interactions within the superorganism composed of flagellate Streblomastix strix and complex community of Bacteroidetes bacteria on its surface.</title>
        <authorList>
            <person name="Treitli S.C."/>
            <person name="Kolisko M."/>
            <person name="Husnik F."/>
            <person name="Keeling P."/>
            <person name="Hampl V."/>
        </authorList>
    </citation>
    <scope>NUCLEOTIDE SEQUENCE [LARGE SCALE GENOMIC DNA]</scope>
    <source>
        <strain evidence="1">ST1C</strain>
    </source>
</reference>
<comment type="caution">
    <text evidence="1">The sequence shown here is derived from an EMBL/GenBank/DDBJ whole genome shotgun (WGS) entry which is preliminary data.</text>
</comment>
<organism evidence="1 2">
    <name type="scientific">Streblomastix strix</name>
    <dbReference type="NCBI Taxonomy" id="222440"/>
    <lineage>
        <taxon>Eukaryota</taxon>
        <taxon>Metamonada</taxon>
        <taxon>Preaxostyla</taxon>
        <taxon>Oxymonadida</taxon>
        <taxon>Streblomastigidae</taxon>
        <taxon>Streblomastix</taxon>
    </lineage>
</organism>
<dbReference type="Proteomes" id="UP000324800">
    <property type="component" value="Unassembled WGS sequence"/>
</dbReference>
<feature type="non-terminal residue" evidence="1">
    <location>
        <position position="149"/>
    </location>
</feature>
<gene>
    <name evidence="1" type="ORF">EZS28_046797</name>
</gene>
<protein>
    <submittedName>
        <fullName evidence="1">Uncharacterized protein</fullName>
    </submittedName>
</protein>
<dbReference type="AlphaFoldDB" id="A0A5J4TGM9"/>
<evidence type="ECO:0000313" key="1">
    <source>
        <dbReference type="EMBL" id="KAA6357676.1"/>
    </source>
</evidence>
<dbReference type="EMBL" id="SNRW01031045">
    <property type="protein sequence ID" value="KAA6357676.1"/>
    <property type="molecule type" value="Genomic_DNA"/>
</dbReference>
<proteinExistence type="predicted"/>
<name>A0A5J4TGM9_9EUKA</name>
<sequence length="149" mass="17472">MVFASYTYLRSLSPRLTPKQITWVNILAVLNKQIGRQAIKKIVFLLCLESLTRCVIVLDNYELNRYISALEPMSSKSINVWSNQAFSNIVQGYRTSISWLVNYIKMDKNQPRIHWSQLSVEQIEAFLNEAISNKDLELATHWRYILYLK</sequence>
<evidence type="ECO:0000313" key="2">
    <source>
        <dbReference type="Proteomes" id="UP000324800"/>
    </source>
</evidence>
<accession>A0A5J4TGM9</accession>